<dbReference type="InterPro" id="IPR036415">
    <property type="entry name" value="Lamin_tail_dom_sf"/>
</dbReference>
<name>A0A5C8I6J7_9MICO</name>
<dbReference type="GO" id="GO:0016787">
    <property type="term" value="F:hydrolase activity"/>
    <property type="evidence" value="ECO:0007669"/>
    <property type="project" value="InterPro"/>
</dbReference>
<protein>
    <submittedName>
        <fullName evidence="4">ExeM/NucH family extracellular endonuclease</fullName>
    </submittedName>
</protein>
<dbReference type="InterPro" id="IPR029052">
    <property type="entry name" value="Metallo-depent_PP-like"/>
</dbReference>
<evidence type="ECO:0000259" key="3">
    <source>
        <dbReference type="PROSITE" id="PS51841"/>
    </source>
</evidence>
<dbReference type="EMBL" id="VRSV01000001">
    <property type="protein sequence ID" value="TXK13840.1"/>
    <property type="molecule type" value="Genomic_DNA"/>
</dbReference>
<dbReference type="Pfam" id="PF00932">
    <property type="entry name" value="LTD"/>
    <property type="match status" value="1"/>
</dbReference>
<feature type="region of interest" description="Disordered" evidence="1">
    <location>
        <begin position="165"/>
        <end position="223"/>
    </location>
</feature>
<dbReference type="Gene3D" id="2.60.40.1260">
    <property type="entry name" value="Lamin Tail domain"/>
    <property type="match status" value="1"/>
</dbReference>
<evidence type="ECO:0000313" key="4">
    <source>
        <dbReference type="EMBL" id="TXK13840.1"/>
    </source>
</evidence>
<feature type="compositionally biased region" description="Polar residues" evidence="1">
    <location>
        <begin position="165"/>
        <end position="180"/>
    </location>
</feature>
<evidence type="ECO:0000256" key="2">
    <source>
        <dbReference type="SAM" id="Phobius"/>
    </source>
</evidence>
<dbReference type="Gene3D" id="3.90.780.10">
    <property type="entry name" value="5'-Nucleotidase, C-terminal domain"/>
    <property type="match status" value="1"/>
</dbReference>
<dbReference type="SUPFAM" id="SSF56300">
    <property type="entry name" value="Metallo-dependent phosphatases"/>
    <property type="match status" value="1"/>
</dbReference>
<dbReference type="InterPro" id="IPR036907">
    <property type="entry name" value="5'-Nucleotdase_C_sf"/>
</dbReference>
<reference evidence="4 5" key="1">
    <citation type="submission" date="2019-08" db="EMBL/GenBank/DDBJ databases">
        <authorList>
            <person name="Dong K."/>
        </authorList>
    </citation>
    <scope>NUCLEOTIDE SEQUENCE [LARGE SCALE GENOMIC DNA]</scope>
    <source>
        <strain evidence="4 5">JCM14558</strain>
    </source>
</reference>
<dbReference type="GO" id="GO:0009166">
    <property type="term" value="P:nucleotide catabolic process"/>
    <property type="evidence" value="ECO:0007669"/>
    <property type="project" value="InterPro"/>
</dbReference>
<dbReference type="Proteomes" id="UP000321034">
    <property type="component" value="Unassembled WGS sequence"/>
</dbReference>
<evidence type="ECO:0000256" key="1">
    <source>
        <dbReference type="SAM" id="MobiDB-lite"/>
    </source>
</evidence>
<dbReference type="InterPro" id="IPR001322">
    <property type="entry name" value="Lamin_tail_dom"/>
</dbReference>
<keyword evidence="2" id="KW-0812">Transmembrane</keyword>
<dbReference type="InterPro" id="IPR036691">
    <property type="entry name" value="Endo/exonu/phosph_ase_sf"/>
</dbReference>
<dbReference type="InterPro" id="IPR008334">
    <property type="entry name" value="5'-Nucleotdase_C"/>
</dbReference>
<dbReference type="PRINTS" id="PR01607">
    <property type="entry name" value="APYRASEFAMLY"/>
</dbReference>
<proteinExistence type="predicted"/>
<dbReference type="GO" id="GO:0004519">
    <property type="term" value="F:endonuclease activity"/>
    <property type="evidence" value="ECO:0007669"/>
    <property type="project" value="UniProtKB-KW"/>
</dbReference>
<dbReference type="Gene3D" id="3.60.10.10">
    <property type="entry name" value="Endonuclease/exonuclease/phosphatase"/>
    <property type="match status" value="1"/>
</dbReference>
<dbReference type="InterPro" id="IPR047971">
    <property type="entry name" value="ExeM-like"/>
</dbReference>
<sequence length="1608" mass="164906">MAASSFAVGVLPATAAVSTEAPVVISEVYGGGGNNGAVLNRDFIELLNTSDVAVDLDGWSVQYASASGTSWQVTPLGDISLEAGAHLLVGQAFGTNTGLPGFEADVDGSIPMQASNAKVALVDSITALAAGTGVAALPQVIDYVGYGSANDFAVAPAPATSVTQSASRDAAGTNTGNNSADFALGAPTPTSSGTGTTPTPEPTTTTSPSPSPSPSQPTTPGTVVPIAEIQGTGAASPLAGQTVTTEGVVTAHYPTGGFNGYVIQTAGTGGSLDLATHTSSDAIFVYSPAAADAVALGDTVRVTGPVSEFNGLTQITAGVGAASKIDAATAPTSSTVAWPTTDAQRESLESMLVQLTDEFTVSNTYSTNQYGEVGLAVGSTPLRQPTDAARPGTPEAAAVADDNAARALTVDDGASTNFLNVSNSTLTPAYVSLLEPVVVGGQAELSGSFIVDYRNNTWKINPTQPLVADGSGTDQVVFSNPRTEAPQPVGGDLSVASFNVLNYFTTLGETTAGCQTYTPLPNGQANSVRTGCDVRGAWDAADFTRQQSKIVTAIEDLDASVVGLMEIENSEALGETKDEAVGSLVAALNAASTPGKWAFVPTDDSLADVDRDVITNAIIYQTALVEPEGTSVALATQSGNGQAFANAREPIGQFFTPADGGEKFFVAVNHFKSKGSGEGVDADQNDGQGASNNSRVRQATALTAWVDEVTTDEDAVFLVGDFNSYTQEDPMQVLYGAGYVNAESEFELDSSSYSFSGLSGSLDHVLLNEVALQRATGADIWNINSGESIALEYSRYGYHGTNFWEDGTPYRSSDHDPVKVGLSASATAPIELTLLGINDFHGRIDSNTVKFAGTIEQLRDQARGESLFLSAGDNIGASLFASSYFDDEPTIEVLNALDLETSAVGNHEFDKGFDDLSGRVEESADFSYLGANVYEKGTTDPALQEYQLIEVDGLTVAVVGAITEETSTLVSPGGIADLEFGDPVEAVNRVAGQLSDGDAANGEADVIIAMYHEGAGGGVKENTTLEEEIADSAVFASIVNDTSAEVAAIYTGHTHKEYAWSAPVPGVEGATRPIVQTGSYGEKIGKIVLTLDAENGDLIAHTEENVARTTADDAALVAEYPRVAEVKEIVDLTLAAAAEVGNTKVGEVSGDITTAFGGGSFVNGVWTGGSRDDRASESALGNLVAGALRDSMADLPNGAQIGVTNSGGLRAELWDTQAEFGANAVAGLEDGDISFSQALAVLPFNNTTTLVTMTGEQFTDLLEQQWQRAADGTVPSRAYLQLGLSDNVTYTFDAALPEGSRITSVTVDGAPIDPAAEYRIGTLSFLADGGDNFRKFAESTDRQDTGNVDYQAWVDFLAAESPVAAPYAKHAVSVKGAPESAAAGSNLAFQVSTLNMTSRGTPEARELTVSLGDEVLGTFPIVGGAADVAITLPADAAEGAASLTLTTDVAGTVVTLPVTITAAGSGNPGTGEPGTEAPNGSWATVTLNDRVEQGGVLNVTVTGLKPGQLIGATLFSEPIVVTGIPVADASGRTSFSVAIPSDFALGAHELVVTSAGESPIRVGVTVLAGGQLAVTGSELPLGIALAAGFLLVAGGLTYALRRRSPVMR</sequence>
<dbReference type="SUPFAM" id="SSF56219">
    <property type="entry name" value="DNase I-like"/>
    <property type="match status" value="1"/>
</dbReference>
<keyword evidence="2" id="KW-1133">Transmembrane helix</keyword>
<feature type="compositionally biased region" description="Low complexity" evidence="1">
    <location>
        <begin position="187"/>
        <end position="208"/>
    </location>
</feature>
<evidence type="ECO:0000313" key="5">
    <source>
        <dbReference type="Proteomes" id="UP000321034"/>
    </source>
</evidence>
<keyword evidence="4" id="KW-0540">Nuclease</keyword>
<keyword evidence="2" id="KW-0472">Membrane</keyword>
<dbReference type="SUPFAM" id="SSF74853">
    <property type="entry name" value="Lamin A/C globular tail domain"/>
    <property type="match status" value="1"/>
</dbReference>
<keyword evidence="4" id="KW-0378">Hydrolase</keyword>
<keyword evidence="4" id="KW-0255">Endonuclease</keyword>
<feature type="transmembrane region" description="Helical" evidence="2">
    <location>
        <begin position="1579"/>
        <end position="1600"/>
    </location>
</feature>
<comment type="caution">
    <text evidence="4">The sequence shown here is derived from an EMBL/GenBank/DDBJ whole genome shotgun (WGS) entry which is preliminary data.</text>
</comment>
<dbReference type="SUPFAM" id="SSF55816">
    <property type="entry name" value="5'-nucleotidase (syn. UDP-sugar hydrolase), C-terminal domain"/>
    <property type="match status" value="1"/>
</dbReference>
<organism evidence="4 5">
    <name type="scientific">Microbacterium hatanonis</name>
    <dbReference type="NCBI Taxonomy" id="404366"/>
    <lineage>
        <taxon>Bacteria</taxon>
        <taxon>Bacillati</taxon>
        <taxon>Actinomycetota</taxon>
        <taxon>Actinomycetes</taxon>
        <taxon>Micrococcales</taxon>
        <taxon>Microbacteriaceae</taxon>
        <taxon>Microbacterium</taxon>
    </lineage>
</organism>
<dbReference type="InterPro" id="IPR006179">
    <property type="entry name" value="5_nucleotidase/apyrase"/>
</dbReference>
<dbReference type="PANTHER" id="PTHR42834:SF1">
    <property type="entry name" value="ENDONUCLEASE_EXONUCLEASE_PHOSPHATASE FAMILY PROTEIN (AFU_ORTHOLOGUE AFUA_3G09210)"/>
    <property type="match status" value="1"/>
</dbReference>
<dbReference type="PROSITE" id="PS51841">
    <property type="entry name" value="LTD"/>
    <property type="match status" value="1"/>
</dbReference>
<dbReference type="NCBIfam" id="NF033681">
    <property type="entry name" value="ExeM_NucH_DNase"/>
    <property type="match status" value="1"/>
</dbReference>
<keyword evidence="5" id="KW-1185">Reference proteome</keyword>
<accession>A0A5C8I6J7</accession>
<dbReference type="Pfam" id="PF02872">
    <property type="entry name" value="5_nucleotid_C"/>
    <property type="match status" value="1"/>
</dbReference>
<dbReference type="OrthoDB" id="1016457at2"/>
<feature type="domain" description="LTD" evidence="3">
    <location>
        <begin position="9"/>
        <end position="148"/>
    </location>
</feature>
<dbReference type="PANTHER" id="PTHR42834">
    <property type="entry name" value="ENDONUCLEASE/EXONUCLEASE/PHOSPHATASE FAMILY PROTEIN (AFU_ORTHOLOGUE AFUA_3G09210)"/>
    <property type="match status" value="1"/>
</dbReference>
<dbReference type="Gene3D" id="3.60.21.10">
    <property type="match status" value="1"/>
</dbReference>
<gene>
    <name evidence="4" type="ORF">FVP77_07055</name>
</gene>
<dbReference type="CDD" id="cd10283">
    <property type="entry name" value="MnuA_DNase1-like"/>
    <property type="match status" value="1"/>
</dbReference>
<dbReference type="CDD" id="cd04486">
    <property type="entry name" value="YhcR_OBF_like"/>
    <property type="match status" value="1"/>
</dbReference>